<organism evidence="2 3">
    <name type="scientific">Mycobacterium innocens</name>
    <dbReference type="NCBI Taxonomy" id="2341083"/>
    <lineage>
        <taxon>Bacteria</taxon>
        <taxon>Bacillati</taxon>
        <taxon>Actinomycetota</taxon>
        <taxon>Actinomycetes</taxon>
        <taxon>Mycobacteriales</taxon>
        <taxon>Mycobacteriaceae</taxon>
        <taxon>Mycobacterium</taxon>
    </lineage>
</organism>
<feature type="domain" description="Amidohydrolase 3" evidence="1">
    <location>
        <begin position="45"/>
        <end position="550"/>
    </location>
</feature>
<dbReference type="PANTHER" id="PTHR11647">
    <property type="entry name" value="HYDRANTOINASE/DIHYDROPYRIMIDINASE FAMILY MEMBER"/>
    <property type="match status" value="1"/>
</dbReference>
<dbReference type="AlphaFoldDB" id="A0A498PSA3"/>
<keyword evidence="3" id="KW-1185">Reference proteome</keyword>
<dbReference type="EC" id="3.5.1.81" evidence="2"/>
<keyword evidence="2" id="KW-0378">Hydrolase</keyword>
<evidence type="ECO:0000313" key="3">
    <source>
        <dbReference type="Proteomes" id="UP000267289"/>
    </source>
</evidence>
<dbReference type="CDD" id="cd01297">
    <property type="entry name" value="D-aminoacylase"/>
    <property type="match status" value="1"/>
</dbReference>
<gene>
    <name evidence="2" type="primary">dan_2</name>
    <name evidence="2" type="ORF">LAUMK13_00485</name>
</gene>
<dbReference type="Pfam" id="PF07969">
    <property type="entry name" value="Amidohydro_3"/>
    <property type="match status" value="1"/>
</dbReference>
<dbReference type="OrthoDB" id="9766983at2"/>
<dbReference type="SUPFAM" id="SSF51338">
    <property type="entry name" value="Composite domain of metallo-dependent hydrolases"/>
    <property type="match status" value="2"/>
</dbReference>
<accession>A0A498PSA3</accession>
<dbReference type="GO" id="GO:0047420">
    <property type="term" value="F:N-acyl-D-amino-acid deacylase activity"/>
    <property type="evidence" value="ECO:0007669"/>
    <property type="project" value="UniProtKB-EC"/>
</dbReference>
<evidence type="ECO:0000313" key="2">
    <source>
        <dbReference type="EMBL" id="VBA34432.1"/>
    </source>
</evidence>
<dbReference type="SUPFAM" id="SSF51556">
    <property type="entry name" value="Metallo-dependent hydrolases"/>
    <property type="match status" value="1"/>
</dbReference>
<dbReference type="Proteomes" id="UP000267289">
    <property type="component" value="Unassembled WGS sequence"/>
</dbReference>
<evidence type="ECO:0000259" key="1">
    <source>
        <dbReference type="Pfam" id="PF07969"/>
    </source>
</evidence>
<dbReference type="GO" id="GO:0016812">
    <property type="term" value="F:hydrolase activity, acting on carbon-nitrogen (but not peptide) bonds, in cyclic amides"/>
    <property type="evidence" value="ECO:0007669"/>
    <property type="project" value="TreeGrafter"/>
</dbReference>
<dbReference type="InterPro" id="IPR011059">
    <property type="entry name" value="Metal-dep_hydrolase_composite"/>
</dbReference>
<dbReference type="Gene3D" id="2.30.40.10">
    <property type="entry name" value="Urease, subunit C, domain 1"/>
    <property type="match status" value="1"/>
</dbReference>
<protein>
    <submittedName>
        <fullName evidence="2">D-aminoacylase</fullName>
        <ecNumber evidence="2">3.5.1.81</ecNumber>
    </submittedName>
</protein>
<dbReference type="InterPro" id="IPR032466">
    <property type="entry name" value="Metal_Hydrolase"/>
</dbReference>
<sequence>MTYDLLIRNGIIVDGLGGEPYVGDVAVQDGVIKGVGVVNGETAKREIDATGLLVTPGFVDLHTHYDGQAIWSDRLTPSSAHGVTTVVMGNCGVGFAPCRQQDHDVLVDVMAGVEDIPGVVMTDGLPWTWETFPDYLNALEAGRRDIDVAVYLPHSPLRVYVMGQRGADREPATPQDLAAMRALAKEAIEAGALGFASSRLTIHKTESGSPIPSYDAAREEIEEIARGVVDGGGGLLQFVPDIPAGGYQPVLQMVFDVAEDLRLPVTFTLVVANTGDPTWPDAITMIEKANTAGGDVTAQLLPRPIGLIIGLQLSANPFVLYPSYREIAHLPLAQRVAEMRKPEVRARILADKPGPGHPILYVAQAWDWIFPLGDSPDYEPDPSGSIGARARARGVNPMEEAYDRLLDDDGHAMLLVATSNLENNSLDTVGKLLHRDDVVLGLGDGGAHYGMICDASYSTYFLAHWARDRASGRFTVAEAVRQLTSVPARVAGLADRGRIAVGYKADLNAIDHGVLRLHKPVIRYDLPAGGRRLDQTAEGYVATVVSGEVIAENGVPTAARPGKLIRGRRSPPDPA</sequence>
<proteinExistence type="predicted"/>
<reference evidence="2 3" key="1">
    <citation type="submission" date="2018-09" db="EMBL/GenBank/DDBJ databases">
        <authorList>
            <person name="Tagini F."/>
        </authorList>
    </citation>
    <scope>NUCLEOTIDE SEQUENCE [LARGE SCALE GENOMIC DNA]</scope>
    <source>
        <strain evidence="2 3">MK13</strain>
    </source>
</reference>
<dbReference type="Gene3D" id="3.20.20.140">
    <property type="entry name" value="Metal-dependent hydrolases"/>
    <property type="match status" value="2"/>
</dbReference>
<dbReference type="InterPro" id="IPR050378">
    <property type="entry name" value="Metallo-dep_Hydrolases_sf"/>
</dbReference>
<dbReference type="EMBL" id="UPHQ01000022">
    <property type="protein sequence ID" value="VBA34432.1"/>
    <property type="molecule type" value="Genomic_DNA"/>
</dbReference>
<dbReference type="RefSeq" id="WP_075544470.1">
    <property type="nucleotide sequence ID" value="NZ_UPHQ01000022.1"/>
</dbReference>
<dbReference type="GO" id="GO:0005829">
    <property type="term" value="C:cytosol"/>
    <property type="evidence" value="ECO:0007669"/>
    <property type="project" value="TreeGrafter"/>
</dbReference>
<dbReference type="InterPro" id="IPR013108">
    <property type="entry name" value="Amidohydro_3"/>
</dbReference>
<name>A0A498PSA3_9MYCO</name>
<dbReference type="PANTHER" id="PTHR11647:SF1">
    <property type="entry name" value="COLLAPSIN RESPONSE MEDIATOR PROTEIN"/>
    <property type="match status" value="1"/>
</dbReference>